<accession>Q20159</accession>
<proteinExistence type="predicted"/>
<dbReference type="UCSC" id="F38E1.10">
    <property type="organism name" value="c. elegans"/>
</dbReference>
<dbReference type="PaxDb" id="6239-F38E1.10"/>
<dbReference type="HOGENOM" id="CLU_947416_0_0_1"/>
<dbReference type="RefSeq" id="NP_505158.1">
    <property type="nucleotide sequence ID" value="NM_072757.1"/>
</dbReference>
<sequence>MITFFLFLSSPLVFAQLDLCEPSVNPSPSCLCTRLDFMDTYSYRLRFGNSSFAGNSYRVSAPTFNANYDCVSEQPLQCAPASGDSKSSAFAVFDMKYIVEIPNRIPSVKCFTRNRLFDMESAIVEQYRKDGKLPLEKTALHLTEVGCIEYGGSTIIGEDTTTKKSGGITLPPTVLPEDCNCSKPPQLITQTIFDKQYAFNFPQTKFTFGTPSFTYTVGCQHVSMICSSSQKAIMFFNDQYIINGNDILDVAAKYNLHCDSGVAKWKFDEPSEQKFKDLLGINSIELSHLGCASFNPRS</sequence>
<dbReference type="OrthoDB" id="5791514at2759"/>
<evidence type="ECO:0000313" key="4">
    <source>
        <dbReference type="WormBase" id="F38E1.10"/>
    </source>
</evidence>
<evidence type="ECO:0000313" key="3">
    <source>
        <dbReference type="Proteomes" id="UP000001940"/>
    </source>
</evidence>
<dbReference type="InParanoid" id="Q20159"/>
<protein>
    <submittedName>
        <fullName evidence="2">DUF3707 domain-containing protein</fullName>
    </submittedName>
</protein>
<feature type="signal peptide" evidence="1">
    <location>
        <begin position="1"/>
        <end position="15"/>
    </location>
</feature>
<gene>
    <name evidence="2" type="ORF">CELE_F38E1.10</name>
    <name evidence="2 4" type="ORF">F38E1.10</name>
</gene>
<dbReference type="OMA" id="CLCTRLD"/>
<keyword evidence="1" id="KW-0732">Signal</keyword>
<name>Q20159_CAEEL</name>
<reference evidence="2 3" key="1">
    <citation type="journal article" date="1998" name="Science">
        <title>Genome sequence of the nematode C. elegans: a platform for investigating biology.</title>
        <authorList>
            <consortium name="The C. elegans sequencing consortium"/>
            <person name="Sulson J.E."/>
            <person name="Waterston R."/>
        </authorList>
    </citation>
    <scope>NUCLEOTIDE SEQUENCE [LARGE SCALE GENOMIC DNA]</scope>
    <source>
        <strain evidence="2 3">Bristol N2</strain>
    </source>
</reference>
<dbReference type="FunCoup" id="Q20159">
    <property type="interactions" value="811"/>
</dbReference>
<dbReference type="PIR" id="T34259">
    <property type="entry name" value="T34259"/>
</dbReference>
<organism evidence="2 3">
    <name type="scientific">Caenorhabditis elegans</name>
    <dbReference type="NCBI Taxonomy" id="6239"/>
    <lineage>
        <taxon>Eukaryota</taxon>
        <taxon>Metazoa</taxon>
        <taxon>Ecdysozoa</taxon>
        <taxon>Nematoda</taxon>
        <taxon>Chromadorea</taxon>
        <taxon>Rhabditida</taxon>
        <taxon>Rhabditina</taxon>
        <taxon>Rhabditomorpha</taxon>
        <taxon>Rhabditoidea</taxon>
        <taxon>Rhabditidae</taxon>
        <taxon>Peloderinae</taxon>
        <taxon>Caenorhabditis</taxon>
    </lineage>
</organism>
<dbReference type="AGR" id="WB:WBGene00018182"/>
<dbReference type="WormBase" id="F38E1.10">
    <property type="protein sequence ID" value="CE04528"/>
    <property type="gene ID" value="WBGene00018182"/>
</dbReference>
<keyword evidence="3" id="KW-1185">Reference proteome</keyword>
<dbReference type="EMBL" id="BX284605">
    <property type="protein sequence ID" value="CCD63662.1"/>
    <property type="molecule type" value="Genomic_DNA"/>
</dbReference>
<dbReference type="GeneID" id="185466"/>
<evidence type="ECO:0000256" key="1">
    <source>
        <dbReference type="SAM" id="SignalP"/>
    </source>
</evidence>
<evidence type="ECO:0000313" key="2">
    <source>
        <dbReference type="EMBL" id="CCD63662.1"/>
    </source>
</evidence>
<dbReference type="KEGG" id="cel:CELE_F38E1.10"/>
<dbReference type="CTD" id="185466"/>
<dbReference type="AlphaFoldDB" id="Q20159"/>
<dbReference type="Proteomes" id="UP000001940">
    <property type="component" value="Chromosome V"/>
</dbReference>
<feature type="chain" id="PRO_5012610218" evidence="1">
    <location>
        <begin position="16"/>
        <end position="298"/>
    </location>
</feature>
<dbReference type="eggNOG" id="ENOG502TH6Z">
    <property type="taxonomic scope" value="Eukaryota"/>
</dbReference>
<dbReference type="Bgee" id="WBGene00018182">
    <property type="expression patterns" value="Expressed in adult organism"/>
</dbReference>